<keyword evidence="3" id="KW-1185">Reference proteome</keyword>
<comment type="caution">
    <text evidence="2">The sequence shown here is derived from an EMBL/GenBank/DDBJ whole genome shotgun (WGS) entry which is preliminary data.</text>
</comment>
<dbReference type="Proteomes" id="UP001159641">
    <property type="component" value="Unassembled WGS sequence"/>
</dbReference>
<name>A0AB34GZU8_ESCRO</name>
<evidence type="ECO:0000313" key="2">
    <source>
        <dbReference type="EMBL" id="KAJ8785628.1"/>
    </source>
</evidence>
<accession>A0AB34GZU8</accession>
<feature type="compositionally biased region" description="Gly residues" evidence="1">
    <location>
        <begin position="133"/>
        <end position="146"/>
    </location>
</feature>
<feature type="compositionally biased region" description="Gly residues" evidence="1">
    <location>
        <begin position="20"/>
        <end position="32"/>
    </location>
</feature>
<feature type="compositionally biased region" description="Gly residues" evidence="1">
    <location>
        <begin position="265"/>
        <end position="277"/>
    </location>
</feature>
<gene>
    <name evidence="2" type="ORF">J1605_007225</name>
</gene>
<reference evidence="2 3" key="1">
    <citation type="submission" date="2022-11" db="EMBL/GenBank/DDBJ databases">
        <title>Whole genome sequence of Eschrichtius robustus ER-17-0199.</title>
        <authorList>
            <person name="Bruniche-Olsen A."/>
            <person name="Black A.N."/>
            <person name="Fields C.J."/>
            <person name="Walden K."/>
            <person name="Dewoody J.A."/>
        </authorList>
    </citation>
    <scope>NUCLEOTIDE SEQUENCE [LARGE SCALE GENOMIC DNA]</scope>
    <source>
        <strain evidence="2">ER-17-0199</strain>
        <tissue evidence="2">Blubber</tissue>
    </source>
</reference>
<dbReference type="AlphaFoldDB" id="A0AB34GZU8"/>
<organism evidence="2 3">
    <name type="scientific">Eschrichtius robustus</name>
    <name type="common">California gray whale</name>
    <name type="synonym">Eschrichtius gibbosus</name>
    <dbReference type="NCBI Taxonomy" id="9764"/>
    <lineage>
        <taxon>Eukaryota</taxon>
        <taxon>Metazoa</taxon>
        <taxon>Chordata</taxon>
        <taxon>Craniata</taxon>
        <taxon>Vertebrata</taxon>
        <taxon>Euteleostomi</taxon>
        <taxon>Mammalia</taxon>
        <taxon>Eutheria</taxon>
        <taxon>Laurasiatheria</taxon>
        <taxon>Artiodactyla</taxon>
        <taxon>Whippomorpha</taxon>
        <taxon>Cetacea</taxon>
        <taxon>Mysticeti</taxon>
        <taxon>Eschrichtiidae</taxon>
        <taxon>Eschrichtius</taxon>
    </lineage>
</organism>
<protein>
    <submittedName>
        <fullName evidence="2">Uncharacterized protein</fullName>
    </submittedName>
</protein>
<sequence length="347" mass="35165">MRGPLEARSARAQLSSRLLPGGGGGGGGGGGSERAPGLGRNGRRTPGCEDYRGKWLCLGWSRGEGRPGRRAGARGDRLGRLRRAPARSAGTGRAGRVALTMVSCWDTGVLLCALLGGLLLTGEARPRPEAGAGLAGAGAQPGGPGARGERARREPGTPVAVDTPGAVTPFLLRRAVGLGAPESSWLGSASIAALGSALGLPLAAGVADPRCLAASPKPGPPTQVLGSGSAAHPDLPDPRSLLSGGLAGSARPPDQRLLGRPRGCPGAGLRPGLGDIGHGPRRRASRGKEVRPLGRDRVPGGSTQIPEDGKSWYPSTHSGPPSSRVRGTFPQRPLFPPPRFPLAGHWA</sequence>
<feature type="compositionally biased region" description="Basic and acidic residues" evidence="1">
    <location>
        <begin position="286"/>
        <end position="298"/>
    </location>
</feature>
<feature type="region of interest" description="Disordered" evidence="1">
    <location>
        <begin position="129"/>
        <end position="163"/>
    </location>
</feature>
<feature type="region of interest" description="Disordered" evidence="1">
    <location>
        <begin position="213"/>
        <end position="347"/>
    </location>
</feature>
<dbReference type="EMBL" id="JAIQCJ010002014">
    <property type="protein sequence ID" value="KAJ8785628.1"/>
    <property type="molecule type" value="Genomic_DNA"/>
</dbReference>
<evidence type="ECO:0000313" key="3">
    <source>
        <dbReference type="Proteomes" id="UP001159641"/>
    </source>
</evidence>
<feature type="region of interest" description="Disordered" evidence="1">
    <location>
        <begin position="16"/>
        <end position="45"/>
    </location>
</feature>
<proteinExistence type="predicted"/>
<evidence type="ECO:0000256" key="1">
    <source>
        <dbReference type="SAM" id="MobiDB-lite"/>
    </source>
</evidence>